<keyword evidence="2" id="KW-0418">Kinase</keyword>
<evidence type="ECO:0000313" key="2">
    <source>
        <dbReference type="EMBL" id="AFQ19356.1"/>
    </source>
</evidence>
<dbReference type="InterPro" id="IPR003594">
    <property type="entry name" value="HATPase_dom"/>
</dbReference>
<dbReference type="Proteomes" id="UP000005259">
    <property type="component" value="Chromosome"/>
</dbReference>
<accession>A0A9W3JG48</accession>
<feature type="domain" description="Histidine kinase/HSP90-like ATPase" evidence="1">
    <location>
        <begin position="147"/>
        <end position="250"/>
    </location>
</feature>
<dbReference type="EMBL" id="CP003752">
    <property type="protein sequence ID" value="AFQ19356.1"/>
    <property type="molecule type" value="Genomic_DNA"/>
</dbReference>
<gene>
    <name evidence="2" type="ORF">BTG_29815</name>
</gene>
<name>A0A9W3JG48_BACTU</name>
<proteinExistence type="predicted"/>
<protein>
    <submittedName>
        <fullName evidence="2">CheA signal transduction histidine kinase</fullName>
    </submittedName>
</protein>
<dbReference type="InterPro" id="IPR036890">
    <property type="entry name" value="HATPase_C_sf"/>
</dbReference>
<dbReference type="GO" id="GO:0016301">
    <property type="term" value="F:kinase activity"/>
    <property type="evidence" value="ECO:0007669"/>
    <property type="project" value="UniProtKB-KW"/>
</dbReference>
<dbReference type="RefSeq" id="WP_000453527.1">
    <property type="nucleotide sequence ID" value="NC_018500.1"/>
</dbReference>
<dbReference type="AlphaFoldDB" id="A0A9W3JG48"/>
<evidence type="ECO:0000259" key="1">
    <source>
        <dbReference type="Pfam" id="PF02518"/>
    </source>
</evidence>
<dbReference type="Pfam" id="PF02518">
    <property type="entry name" value="HATPase_c"/>
    <property type="match status" value="1"/>
</dbReference>
<organism evidence="2 3">
    <name type="scientific">Bacillus thuringiensis HD-771</name>
    <dbReference type="NCBI Taxonomy" id="1218175"/>
    <lineage>
        <taxon>Bacteria</taxon>
        <taxon>Bacillati</taxon>
        <taxon>Bacillota</taxon>
        <taxon>Bacilli</taxon>
        <taxon>Bacillales</taxon>
        <taxon>Bacillaceae</taxon>
        <taxon>Bacillus</taxon>
        <taxon>Bacillus cereus group</taxon>
    </lineage>
</organism>
<dbReference type="Gene3D" id="3.30.565.10">
    <property type="entry name" value="Histidine kinase-like ATPase, C-terminal domain"/>
    <property type="match status" value="1"/>
</dbReference>
<reference evidence="2 3" key="1">
    <citation type="submission" date="2012-08" db="EMBL/GenBank/DDBJ databases">
        <authorList>
            <person name="Doggett N."/>
            <person name="Teshima H."/>
            <person name="Bruce D."/>
            <person name="Detter J.C."/>
            <person name="Johnson S.L."/>
            <person name="Han C."/>
        </authorList>
    </citation>
    <scope>NUCLEOTIDE SEQUENCE [LARGE SCALE GENOMIC DNA]</scope>
    <source>
        <strain evidence="2 3">HD-771</strain>
    </source>
</reference>
<dbReference type="SUPFAM" id="SSF55874">
    <property type="entry name" value="ATPase domain of HSP90 chaperone/DNA topoisomerase II/histidine kinase"/>
    <property type="match status" value="1"/>
</dbReference>
<keyword evidence="2" id="KW-0808">Transferase</keyword>
<sequence length="300" mass="34164">MEVMVPRRFNRSTMYELLEAVIDEDLKPKAEEITFNFRQLNFIEPAGVTILGNLFEWLNKNGVTCDKILPRRIDGRDAVRYLDDSLFFEQYFGEKLREQAGLRPTTIPLNLVSYANSYQFLRGRFAFWLANRLDVTVESVKNITVSMEEIFNNIRDHAQENTGCIFAQHYPNKDDENTVHITISDFGVGIPHNIQKEYPSMDDGEALNMAITAGFSTKSTPRNRGVGLATLVDNVVKDLGGEVYIHSNHGILTCKTGNTDIDVEYNVSPSYYPGTLIQMKLKADNIENIISDEEDFGEWE</sequence>
<dbReference type="KEGG" id="bti:BTG_29815"/>
<evidence type="ECO:0000313" key="3">
    <source>
        <dbReference type="Proteomes" id="UP000005259"/>
    </source>
</evidence>